<evidence type="ECO:0000313" key="2">
    <source>
        <dbReference type="Proteomes" id="UP000027135"/>
    </source>
</evidence>
<dbReference type="EMBL" id="KK852824">
    <property type="protein sequence ID" value="KDR15466.1"/>
    <property type="molecule type" value="Genomic_DNA"/>
</dbReference>
<sequence length="102" mass="11588">MVKIISVILVALVVLGGVFNFNYSLKHRSSVGAVEIFLLRNLNVRCQHSDYDVHSVGQPCDFTVDVLPLKCYGLRGNEREHVWERSICPCVWTTDDLQLRAN</sequence>
<dbReference type="InParanoid" id="A0A067QYB6"/>
<proteinExistence type="predicted"/>
<reference evidence="1 2" key="1">
    <citation type="journal article" date="2014" name="Nat. Commun.">
        <title>Molecular traces of alternative social organization in a termite genome.</title>
        <authorList>
            <person name="Terrapon N."/>
            <person name="Li C."/>
            <person name="Robertson H.M."/>
            <person name="Ji L."/>
            <person name="Meng X."/>
            <person name="Booth W."/>
            <person name="Chen Z."/>
            <person name="Childers C.P."/>
            <person name="Glastad K.M."/>
            <person name="Gokhale K."/>
            <person name="Gowin J."/>
            <person name="Gronenberg W."/>
            <person name="Hermansen R.A."/>
            <person name="Hu H."/>
            <person name="Hunt B.G."/>
            <person name="Huylmans A.K."/>
            <person name="Khalil S.M."/>
            <person name="Mitchell R.D."/>
            <person name="Munoz-Torres M.C."/>
            <person name="Mustard J.A."/>
            <person name="Pan H."/>
            <person name="Reese J.T."/>
            <person name="Scharf M.E."/>
            <person name="Sun F."/>
            <person name="Vogel H."/>
            <person name="Xiao J."/>
            <person name="Yang W."/>
            <person name="Yang Z."/>
            <person name="Yang Z."/>
            <person name="Zhou J."/>
            <person name="Zhu J."/>
            <person name="Brent C.S."/>
            <person name="Elsik C.G."/>
            <person name="Goodisman M.A."/>
            <person name="Liberles D.A."/>
            <person name="Roe R.M."/>
            <person name="Vargo E.L."/>
            <person name="Vilcinskas A."/>
            <person name="Wang J."/>
            <person name="Bornberg-Bauer E."/>
            <person name="Korb J."/>
            <person name="Zhang G."/>
            <person name="Liebig J."/>
        </authorList>
    </citation>
    <scope>NUCLEOTIDE SEQUENCE [LARGE SCALE GENOMIC DNA]</scope>
    <source>
        <tissue evidence="1">Whole organism</tissue>
    </source>
</reference>
<dbReference type="AlphaFoldDB" id="A0A067QYB6"/>
<gene>
    <name evidence="1" type="ORF">L798_09172</name>
</gene>
<accession>A0A067QYB6</accession>
<dbReference type="Proteomes" id="UP000027135">
    <property type="component" value="Unassembled WGS sequence"/>
</dbReference>
<name>A0A067QYB6_ZOONE</name>
<protein>
    <submittedName>
        <fullName evidence="1">Uncharacterized protein</fullName>
    </submittedName>
</protein>
<organism evidence="1 2">
    <name type="scientific">Zootermopsis nevadensis</name>
    <name type="common">Dampwood termite</name>
    <dbReference type="NCBI Taxonomy" id="136037"/>
    <lineage>
        <taxon>Eukaryota</taxon>
        <taxon>Metazoa</taxon>
        <taxon>Ecdysozoa</taxon>
        <taxon>Arthropoda</taxon>
        <taxon>Hexapoda</taxon>
        <taxon>Insecta</taxon>
        <taxon>Pterygota</taxon>
        <taxon>Neoptera</taxon>
        <taxon>Polyneoptera</taxon>
        <taxon>Dictyoptera</taxon>
        <taxon>Blattodea</taxon>
        <taxon>Blattoidea</taxon>
        <taxon>Termitoidae</taxon>
        <taxon>Termopsidae</taxon>
        <taxon>Zootermopsis</taxon>
    </lineage>
</organism>
<keyword evidence="2" id="KW-1185">Reference proteome</keyword>
<evidence type="ECO:0000313" key="1">
    <source>
        <dbReference type="EMBL" id="KDR15466.1"/>
    </source>
</evidence>